<sequence length="96" mass="11888">MLDKNFIRGEYDMRSDYFLELENIQFELSKLMFRRLNADELEYRRYLISKIERISKEIMRLGNKKEVYRLEDKLKSFMINYNINLYYKLVILNKVG</sequence>
<proteinExistence type="predicted"/>
<evidence type="ECO:0000313" key="1">
    <source>
        <dbReference type="EMBL" id="EDT70073.1"/>
    </source>
</evidence>
<dbReference type="EMBL" id="ABOO01000085">
    <property type="protein sequence ID" value="EDT70073.1"/>
    <property type="molecule type" value="Genomic_DNA"/>
</dbReference>
<comment type="caution">
    <text evidence="1">The sequence shown here is derived from an EMBL/GenBank/DDBJ whole genome shotgun (WGS) entry which is preliminary data.</text>
</comment>
<evidence type="ECO:0000313" key="2">
    <source>
        <dbReference type="Proteomes" id="UP000003188"/>
    </source>
</evidence>
<gene>
    <name evidence="1" type="ORF">CJD_A0006</name>
</gene>
<accession>B1V7Y8</accession>
<protein>
    <submittedName>
        <fullName evidence="1">Uncharacterized protein</fullName>
    </submittedName>
</protein>
<organism evidence="1 2">
    <name type="scientific">Clostridium perfringens D str. JGS1721</name>
    <dbReference type="NCBI Taxonomy" id="488537"/>
    <lineage>
        <taxon>Bacteria</taxon>
        <taxon>Bacillati</taxon>
        <taxon>Bacillota</taxon>
        <taxon>Clostridia</taxon>
        <taxon>Eubacteriales</taxon>
        <taxon>Clostridiaceae</taxon>
        <taxon>Clostridium</taxon>
    </lineage>
</organism>
<dbReference type="AlphaFoldDB" id="B1V7Y8"/>
<dbReference type="Proteomes" id="UP000003188">
    <property type="component" value="Unassembled WGS sequence"/>
</dbReference>
<reference evidence="1 2" key="1">
    <citation type="submission" date="2008-03" db="EMBL/GenBank/DDBJ databases">
        <authorList>
            <person name="Paulsen I."/>
            <person name="Sebastian Y."/>
        </authorList>
    </citation>
    <scope>NUCLEOTIDE SEQUENCE [LARGE SCALE GENOMIC DNA]</scope>
    <source>
        <strain evidence="2">D str. JGS1721</strain>
    </source>
</reference>
<name>B1V7Y8_CLOPF</name>